<dbReference type="EMBL" id="CP094298">
    <property type="protein sequence ID" value="UNZ08579.1"/>
    <property type="molecule type" value="Genomic_DNA"/>
</dbReference>
<organism evidence="12 14">
    <name type="scientific">Streptomyces rimosus subsp. rimosus</name>
    <dbReference type="NCBI Taxonomy" id="132474"/>
    <lineage>
        <taxon>Bacteria</taxon>
        <taxon>Bacillati</taxon>
        <taxon>Actinomycetota</taxon>
        <taxon>Actinomycetes</taxon>
        <taxon>Kitasatosporales</taxon>
        <taxon>Streptomycetaceae</taxon>
        <taxon>Streptomyces</taxon>
    </lineage>
</organism>
<evidence type="ECO:0000313" key="13">
    <source>
        <dbReference type="EMBL" id="UNZ08579.1"/>
    </source>
</evidence>
<keyword evidence="8" id="KW-0949">S-adenosyl-L-methionine</keyword>
<evidence type="ECO:0000256" key="10">
    <source>
        <dbReference type="ARBA" id="ARBA00031323"/>
    </source>
</evidence>
<evidence type="ECO:0000256" key="1">
    <source>
        <dbReference type="ARBA" id="ARBA00004496"/>
    </source>
</evidence>
<proteinExistence type="inferred from homology"/>
<sequence>MCKTPTKPSRRIGADNVTTVEIDATIAQQARDKLNALDLAPAVVVGDGEQGHRARAPYDRLISTAAVQRIPPAWLDQMSAGGTILTPLATPFGSDALALLRCDGHGAAEGRLVAAVNFMPVRGQRGHRQWRDLGWFRFPDLRVIADHDSQTSKFGSDPCQAAS</sequence>
<dbReference type="EC" id="2.1.1.77" evidence="3"/>
<evidence type="ECO:0000256" key="5">
    <source>
        <dbReference type="ARBA" id="ARBA00022490"/>
    </source>
</evidence>
<name>A0ABY3YRQ4_STRRM</name>
<evidence type="ECO:0000256" key="4">
    <source>
        <dbReference type="ARBA" id="ARBA00013346"/>
    </source>
</evidence>
<dbReference type="Pfam" id="PF01135">
    <property type="entry name" value="PCMT"/>
    <property type="match status" value="1"/>
</dbReference>
<dbReference type="SUPFAM" id="SSF53335">
    <property type="entry name" value="S-adenosyl-L-methionine-dependent methyltransferases"/>
    <property type="match status" value="1"/>
</dbReference>
<keyword evidence="7 12" id="KW-0808">Transferase</keyword>
<dbReference type="InterPro" id="IPR000682">
    <property type="entry name" value="PCMT"/>
</dbReference>
<evidence type="ECO:0000256" key="11">
    <source>
        <dbReference type="ARBA" id="ARBA00031350"/>
    </source>
</evidence>
<evidence type="ECO:0000256" key="7">
    <source>
        <dbReference type="ARBA" id="ARBA00022679"/>
    </source>
</evidence>
<dbReference type="EMBL" id="CP094298">
    <property type="protein sequence ID" value="UNZ00517.1"/>
    <property type="molecule type" value="Genomic_DNA"/>
</dbReference>
<dbReference type="PANTHER" id="PTHR11579:SF0">
    <property type="entry name" value="PROTEIN-L-ISOASPARTATE(D-ASPARTATE) O-METHYLTRANSFERASE"/>
    <property type="match status" value="1"/>
</dbReference>
<dbReference type="PANTHER" id="PTHR11579">
    <property type="entry name" value="PROTEIN-L-ISOASPARTATE O-METHYLTRANSFERASE"/>
    <property type="match status" value="1"/>
</dbReference>
<dbReference type="GO" id="GO:0032259">
    <property type="term" value="P:methylation"/>
    <property type="evidence" value="ECO:0007669"/>
    <property type="project" value="UniProtKB-KW"/>
</dbReference>
<dbReference type="Gene3D" id="3.40.50.150">
    <property type="entry name" value="Vaccinia Virus protein VP39"/>
    <property type="match status" value="1"/>
</dbReference>
<evidence type="ECO:0000313" key="14">
    <source>
        <dbReference type="Proteomes" id="UP000829494"/>
    </source>
</evidence>
<dbReference type="GO" id="GO:0004719">
    <property type="term" value="F:protein-L-isoaspartate (D-aspartate) O-methyltransferase activity"/>
    <property type="evidence" value="ECO:0007669"/>
    <property type="project" value="UniProtKB-EC"/>
</dbReference>
<evidence type="ECO:0000256" key="9">
    <source>
        <dbReference type="ARBA" id="ARBA00030757"/>
    </source>
</evidence>
<evidence type="ECO:0000256" key="8">
    <source>
        <dbReference type="ARBA" id="ARBA00022691"/>
    </source>
</evidence>
<dbReference type="Proteomes" id="UP000829494">
    <property type="component" value="Chromosome"/>
</dbReference>
<comment type="similarity">
    <text evidence="2">Belongs to the methyltransferase superfamily. L-isoaspartyl/D-aspartyl protein methyltransferase family.</text>
</comment>
<dbReference type="InterPro" id="IPR029063">
    <property type="entry name" value="SAM-dependent_MTases_sf"/>
</dbReference>
<evidence type="ECO:0000256" key="6">
    <source>
        <dbReference type="ARBA" id="ARBA00022603"/>
    </source>
</evidence>
<keyword evidence="6 12" id="KW-0489">Methyltransferase</keyword>
<keyword evidence="5" id="KW-0963">Cytoplasm</keyword>
<comment type="subcellular location">
    <subcellularLocation>
        <location evidence="1">Cytoplasm</location>
    </subcellularLocation>
</comment>
<evidence type="ECO:0000256" key="2">
    <source>
        <dbReference type="ARBA" id="ARBA00005369"/>
    </source>
</evidence>
<accession>A0ABY3YRQ4</accession>
<reference evidence="12 14" key="1">
    <citation type="submission" date="2022-03" db="EMBL/GenBank/DDBJ databases">
        <title>Complete genome of Streptomyces rimosus ssp. rimosus R7 (=ATCC 10970).</title>
        <authorList>
            <person name="Beganovic S."/>
            <person name="Ruckert C."/>
            <person name="Busche T."/>
            <person name="Kalinowski J."/>
            <person name="Wittmann C."/>
        </authorList>
    </citation>
    <scope>NUCLEOTIDE SEQUENCE [LARGE SCALE GENOMIC DNA]</scope>
    <source>
        <strain evidence="12 14">R7</strain>
    </source>
</reference>
<gene>
    <name evidence="12" type="primary">pcm1</name>
    <name evidence="13" type="synonym">pcm14</name>
    <name evidence="12" type="ORF">SRIMR7_00020</name>
    <name evidence="13" type="ORF">SRIMR7_41170</name>
</gene>
<evidence type="ECO:0000256" key="3">
    <source>
        <dbReference type="ARBA" id="ARBA00011890"/>
    </source>
</evidence>
<protein>
    <recommendedName>
        <fullName evidence="4">Protein-L-isoaspartate O-methyltransferase</fullName>
        <ecNumber evidence="3">2.1.1.77</ecNumber>
    </recommendedName>
    <alternativeName>
        <fullName evidence="11">L-isoaspartyl protein carboxyl methyltransferase</fullName>
    </alternativeName>
    <alternativeName>
        <fullName evidence="9">Protein L-isoaspartyl methyltransferase</fullName>
    </alternativeName>
    <alternativeName>
        <fullName evidence="10">Protein-beta-aspartate methyltransferase</fullName>
    </alternativeName>
</protein>
<evidence type="ECO:0000313" key="12">
    <source>
        <dbReference type="EMBL" id="UNZ00517.1"/>
    </source>
</evidence>
<keyword evidence="14" id="KW-1185">Reference proteome</keyword>